<sequence length="120" mass="13610">MTNQHNRVPLQIEHLAWFSQHLGGRFRAAGLRIQFHDNQEAGIQWKVACPEEYQAAILQGLREGMNDAFPQYLASRSVWITDVLVDDVNSSPDAFYRVSLLVVAQAKMLLELSGRIYNPA</sequence>
<dbReference type="AlphaFoldDB" id="A0AAJ4MNP7"/>
<dbReference type="Proteomes" id="UP000662821">
    <property type="component" value="Chromosome"/>
</dbReference>
<proteinExistence type="predicted"/>
<accession>A0AAJ4MNP7</accession>
<protein>
    <submittedName>
        <fullName evidence="1">Uncharacterized protein</fullName>
    </submittedName>
</protein>
<dbReference type="RefSeq" id="WP_151095374.1">
    <property type="nucleotide sequence ID" value="NZ_CP049828.1"/>
</dbReference>
<dbReference type="EMBL" id="CP071520">
    <property type="protein sequence ID" value="QSX94253.1"/>
    <property type="molecule type" value="Genomic_DNA"/>
</dbReference>
<gene>
    <name evidence="1" type="ORF">J3P46_15980</name>
</gene>
<name>A0AAJ4MNP7_9BURK</name>
<evidence type="ECO:0000313" key="2">
    <source>
        <dbReference type="Proteomes" id="UP000662821"/>
    </source>
</evidence>
<reference evidence="1 2" key="1">
    <citation type="submission" date="2021-03" db="EMBL/GenBank/DDBJ databases">
        <title>Draft genome sequence of Janthinobacterium sp. strain PLB02 isolated from infected primmorphs (Lubomirskia baicalensis).</title>
        <authorList>
            <person name="Chernogor L.I."/>
            <person name="Belikov S.I."/>
            <person name="Petrushin I.S."/>
        </authorList>
    </citation>
    <scope>NUCLEOTIDE SEQUENCE [LARGE SCALE GENOMIC DNA]</scope>
    <source>
        <strain evidence="1 2">PLB02</strain>
    </source>
</reference>
<organism evidence="1 2">
    <name type="scientific">Janthinobacterium lividum</name>
    <dbReference type="NCBI Taxonomy" id="29581"/>
    <lineage>
        <taxon>Bacteria</taxon>
        <taxon>Pseudomonadati</taxon>
        <taxon>Pseudomonadota</taxon>
        <taxon>Betaproteobacteria</taxon>
        <taxon>Burkholderiales</taxon>
        <taxon>Oxalobacteraceae</taxon>
        <taxon>Janthinobacterium</taxon>
    </lineage>
</organism>
<evidence type="ECO:0000313" key="1">
    <source>
        <dbReference type="EMBL" id="QSX94253.1"/>
    </source>
</evidence>